<organism evidence="1 2">
    <name type="scientific">Gluconacetobacter diazotrophicus (strain ATCC 49037 / DSM 5601 / CCUG 37298 / CIP 103539 / LMG 7603 / PAl5)</name>
    <dbReference type="NCBI Taxonomy" id="272568"/>
    <lineage>
        <taxon>Bacteria</taxon>
        <taxon>Pseudomonadati</taxon>
        <taxon>Pseudomonadota</taxon>
        <taxon>Alphaproteobacteria</taxon>
        <taxon>Acetobacterales</taxon>
        <taxon>Acetobacteraceae</taxon>
        <taxon>Gluconacetobacter</taxon>
    </lineage>
</organism>
<evidence type="ECO:0000313" key="2">
    <source>
        <dbReference type="Proteomes" id="UP000001176"/>
    </source>
</evidence>
<evidence type="ECO:0000313" key="1">
    <source>
        <dbReference type="EMBL" id="CAP54371.1"/>
    </source>
</evidence>
<protein>
    <recommendedName>
        <fullName evidence="3">Molybdenum ABC transporter ATP-binding protein</fullName>
    </recommendedName>
</protein>
<accession>A9H5S8</accession>
<dbReference type="EMBL" id="AM889285">
    <property type="protein sequence ID" value="CAP54371.1"/>
    <property type="molecule type" value="Genomic_DNA"/>
</dbReference>
<dbReference type="InterPro" id="IPR018912">
    <property type="entry name" value="DUF2478"/>
</dbReference>
<evidence type="ECO:0008006" key="3">
    <source>
        <dbReference type="Google" id="ProtNLM"/>
    </source>
</evidence>
<dbReference type="KEGG" id="gdi:GDI0428"/>
<dbReference type="Pfam" id="PF10649">
    <property type="entry name" value="DUF2478"/>
    <property type="match status" value="1"/>
</dbReference>
<name>A9H5S8_GLUDA</name>
<gene>
    <name evidence="1" type="ordered locus">GDI0428</name>
</gene>
<dbReference type="AlphaFoldDB" id="A9H5S8"/>
<dbReference type="Proteomes" id="UP000001176">
    <property type="component" value="Chromosome"/>
</dbReference>
<reference evidence="1 2" key="1">
    <citation type="journal article" date="2009" name="BMC Genomics">
        <title>Complete genome sequence of the sugarcane nitrogen-fixing endophyte Gluconacetobacter diazotrophicus Pal5.</title>
        <authorList>
            <person name="Bertalan M."/>
            <person name="Albano R."/>
            <person name="Padua V."/>
            <person name="Rouws L."/>
            <person name="Rojas C."/>
            <person name="Hemerly A."/>
            <person name="Teixeira K."/>
            <person name="Schwab S."/>
            <person name="Araujo J."/>
            <person name="Oliveira A."/>
            <person name="Franca L."/>
            <person name="Magalhaes V."/>
            <person name="Alqueres S."/>
            <person name="Cardoso A."/>
            <person name="Almeida W."/>
            <person name="Loureiro M.M."/>
            <person name="Nogueira E."/>
            <person name="Cidade D."/>
            <person name="Oliveira D."/>
            <person name="Simao T."/>
            <person name="Macedo J."/>
            <person name="Valadao A."/>
            <person name="Dreschsel M."/>
            <person name="Freitas F."/>
            <person name="Vidal M."/>
            <person name="Guedes H."/>
            <person name="Rodrigues E."/>
            <person name="Meneses C."/>
            <person name="Brioso P."/>
            <person name="Pozzer L."/>
            <person name="Figueiredo D."/>
            <person name="Montano H."/>
            <person name="Junior J."/>
            <person name="Filho G."/>
            <person name="Flores V."/>
            <person name="Ferreira B."/>
            <person name="Branco A."/>
            <person name="Gonzalez P."/>
            <person name="Guillobel H."/>
            <person name="Lemos M."/>
            <person name="Seibel L."/>
            <person name="Macedo J."/>
            <person name="Alves-Ferreira M."/>
            <person name="Sachetto-Martins G."/>
            <person name="Coelho A."/>
            <person name="Santos E."/>
            <person name="Amaral G."/>
            <person name="Neves A."/>
            <person name="Pacheco A.B."/>
            <person name="Carvalho D."/>
            <person name="Lery L."/>
            <person name="Bisch P."/>
            <person name="Rossle S.C."/>
            <person name="Urmenyi T."/>
            <person name="Kruger W.V."/>
            <person name="Martins O."/>
            <person name="Baldani J.I."/>
            <person name="Ferreira P.C."/>
        </authorList>
    </citation>
    <scope>NUCLEOTIDE SEQUENCE [LARGE SCALE GENOMIC DNA]</scope>
    <source>
        <strain evidence="2">ATCC 49037 / DSM 5601 / CCUG 37298 / CIP 103539 / LMG 7603 / PAl5</strain>
    </source>
</reference>
<proteinExistence type="predicted"/>
<sequence>MRRRTKGGQTMTGREFSIATLLHDSPQATETRLSDAVAVLRSWGMRVGGFVQRRGPLRPDGRHEMYVEDLRDGGRIRLDRYRGPGAVACTLDMEAMAVLSMTLRAHIRARPDILFVNRFGVREAEGGGLREDIAQAVCENIPIVVVVGAAHLQAWRRFIGQNAHVLPSTTRSLLDWARRQVPMGGSGGREYVATAP</sequence>
<keyword evidence="2" id="KW-1185">Reference proteome</keyword>